<dbReference type="PANTHER" id="PTHR47894">
    <property type="entry name" value="HTH-TYPE TRANSCRIPTIONAL REGULATOR GADX"/>
    <property type="match status" value="1"/>
</dbReference>
<gene>
    <name evidence="5" type="ORF">VCO01S_05380</name>
</gene>
<dbReference type="InterPro" id="IPR018060">
    <property type="entry name" value="HTH_AraC"/>
</dbReference>
<reference evidence="5 6" key="1">
    <citation type="submission" date="2019-06" db="EMBL/GenBank/DDBJ databases">
        <title>Whole genome shotgun sequence of Vibrio comitans NBRC 102076.</title>
        <authorList>
            <person name="Hosoyama A."/>
            <person name="Uohara A."/>
            <person name="Ohji S."/>
            <person name="Ichikawa N."/>
        </authorList>
    </citation>
    <scope>NUCLEOTIDE SEQUENCE [LARGE SCALE GENOMIC DNA]</scope>
    <source>
        <strain evidence="5 6">NBRC 102076</strain>
    </source>
</reference>
<proteinExistence type="predicted"/>
<sequence>MTDVVPLIKLSYAKSIVKRFLELDSSNYALAEISELPQSFYESDKGFIPIAPIQNFWQLLAEKYPIDILISNFNQVIDEVFVPDVIVHMRPSQNIEAALNYFPSAMKMATGYTRVELESDSLGNATLQREFPFGSSKETLWSELFTVLCFCRVIQACGLPNFKPIKICFHHTELSPLLESSHLTDIELIGGYFRTGVVASNRDLQKDFKPQIEKCLFSSEGNINSFQESVVSVVQLYIGTNDSIEAIAKLINMSKRTLQRKLSQQGTSYKEVREIAMANKAKPMLKQGMSLADISEALGYNHISSFIRAFKRVTGSPPSKWRNG</sequence>
<dbReference type="SMART" id="SM00342">
    <property type="entry name" value="HTH_ARAC"/>
    <property type="match status" value="1"/>
</dbReference>
<organism evidence="5 6">
    <name type="scientific">Vibrio comitans NBRC 102076</name>
    <dbReference type="NCBI Taxonomy" id="1219078"/>
    <lineage>
        <taxon>Bacteria</taxon>
        <taxon>Pseudomonadati</taxon>
        <taxon>Pseudomonadota</taxon>
        <taxon>Gammaproteobacteria</taxon>
        <taxon>Vibrionales</taxon>
        <taxon>Vibrionaceae</taxon>
        <taxon>Vibrio</taxon>
    </lineage>
</organism>
<dbReference type="GO" id="GO:0005829">
    <property type="term" value="C:cytosol"/>
    <property type="evidence" value="ECO:0007669"/>
    <property type="project" value="TreeGrafter"/>
</dbReference>
<keyword evidence="3" id="KW-0804">Transcription</keyword>
<protein>
    <recommendedName>
        <fullName evidence="4">HTH araC/xylS-type domain-containing protein</fullName>
    </recommendedName>
</protein>
<dbReference type="PANTHER" id="PTHR47894:SF1">
    <property type="entry name" value="HTH-TYPE TRANSCRIPTIONAL REGULATOR VQSM"/>
    <property type="match status" value="1"/>
</dbReference>
<dbReference type="Proteomes" id="UP000318242">
    <property type="component" value="Unassembled WGS sequence"/>
</dbReference>
<dbReference type="PROSITE" id="PS01124">
    <property type="entry name" value="HTH_ARAC_FAMILY_2"/>
    <property type="match status" value="1"/>
</dbReference>
<evidence type="ECO:0000256" key="3">
    <source>
        <dbReference type="ARBA" id="ARBA00023163"/>
    </source>
</evidence>
<evidence type="ECO:0000256" key="2">
    <source>
        <dbReference type="ARBA" id="ARBA00023125"/>
    </source>
</evidence>
<comment type="caution">
    <text evidence="5">The sequence shown here is derived from an EMBL/GenBank/DDBJ whole genome shotgun (WGS) entry which is preliminary data.</text>
</comment>
<dbReference type="GO" id="GO:0003700">
    <property type="term" value="F:DNA-binding transcription factor activity"/>
    <property type="evidence" value="ECO:0007669"/>
    <property type="project" value="InterPro"/>
</dbReference>
<dbReference type="GO" id="GO:0000976">
    <property type="term" value="F:transcription cis-regulatory region binding"/>
    <property type="evidence" value="ECO:0007669"/>
    <property type="project" value="TreeGrafter"/>
</dbReference>
<keyword evidence="1" id="KW-0805">Transcription regulation</keyword>
<evidence type="ECO:0000313" key="5">
    <source>
        <dbReference type="EMBL" id="GEA59345.1"/>
    </source>
</evidence>
<dbReference type="RefSeq" id="WP_167495330.1">
    <property type="nucleotide sequence ID" value="NZ_BJLH01000002.1"/>
</dbReference>
<dbReference type="Pfam" id="PF12833">
    <property type="entry name" value="HTH_18"/>
    <property type="match status" value="1"/>
</dbReference>
<dbReference type="AlphaFoldDB" id="A0A4Y3IJJ3"/>
<dbReference type="InterPro" id="IPR009057">
    <property type="entry name" value="Homeodomain-like_sf"/>
</dbReference>
<evidence type="ECO:0000256" key="1">
    <source>
        <dbReference type="ARBA" id="ARBA00023015"/>
    </source>
</evidence>
<keyword evidence="6" id="KW-1185">Reference proteome</keyword>
<name>A0A4Y3IJJ3_9VIBR</name>
<accession>A0A4Y3IJJ3</accession>
<dbReference type="EMBL" id="BJLH01000002">
    <property type="protein sequence ID" value="GEA59345.1"/>
    <property type="molecule type" value="Genomic_DNA"/>
</dbReference>
<feature type="domain" description="HTH araC/xylS-type" evidence="4">
    <location>
        <begin position="228"/>
        <end position="324"/>
    </location>
</feature>
<evidence type="ECO:0000313" key="6">
    <source>
        <dbReference type="Proteomes" id="UP000318242"/>
    </source>
</evidence>
<dbReference type="Gene3D" id="1.10.10.60">
    <property type="entry name" value="Homeodomain-like"/>
    <property type="match status" value="1"/>
</dbReference>
<dbReference type="SUPFAM" id="SSF46689">
    <property type="entry name" value="Homeodomain-like"/>
    <property type="match status" value="1"/>
</dbReference>
<keyword evidence="2" id="KW-0238">DNA-binding</keyword>
<evidence type="ECO:0000259" key="4">
    <source>
        <dbReference type="PROSITE" id="PS01124"/>
    </source>
</evidence>